<evidence type="ECO:0000256" key="1">
    <source>
        <dbReference type="SAM" id="SignalP"/>
    </source>
</evidence>
<dbReference type="Proteomes" id="UP001152467">
    <property type="component" value="Unassembled WGS sequence"/>
</dbReference>
<name>A0A9W4QZF4_9GAMM</name>
<protein>
    <submittedName>
        <fullName evidence="2">Uncharacterized protein</fullName>
    </submittedName>
</protein>
<proteinExistence type="predicted"/>
<accession>A0A9W4QZF4</accession>
<reference evidence="2 5" key="1">
    <citation type="submission" date="2022-07" db="EMBL/GenBank/DDBJ databases">
        <authorList>
            <person name="Criscuolo A."/>
        </authorList>
    </citation>
    <scope>NUCLEOTIDE SEQUENCE</scope>
    <source>
        <strain evidence="5">CIP 111951</strain>
        <strain evidence="2">CIP111854</strain>
        <strain evidence="3">CIP111951</strain>
    </source>
</reference>
<dbReference type="EMBL" id="CAMAPD010000020">
    <property type="protein sequence ID" value="CAH9066015.1"/>
    <property type="molecule type" value="Genomic_DNA"/>
</dbReference>
<keyword evidence="1" id="KW-0732">Signal</keyword>
<dbReference type="AlphaFoldDB" id="A0A9W4QZF4"/>
<gene>
    <name evidence="2" type="ORF">PSECIP111854_02586</name>
    <name evidence="3" type="ORF">PSECIP111951_03484</name>
</gene>
<evidence type="ECO:0000313" key="3">
    <source>
        <dbReference type="EMBL" id="CAH9066015.1"/>
    </source>
</evidence>
<feature type="chain" id="PRO_5040949608" evidence="1">
    <location>
        <begin position="20"/>
        <end position="121"/>
    </location>
</feature>
<dbReference type="RefSeq" id="WP_261594776.1">
    <property type="nucleotide sequence ID" value="NZ_CAMAPD010000020.1"/>
</dbReference>
<evidence type="ECO:0000313" key="4">
    <source>
        <dbReference type="Proteomes" id="UP001152467"/>
    </source>
</evidence>
<dbReference type="Proteomes" id="UP001152485">
    <property type="component" value="Unassembled WGS sequence"/>
</dbReference>
<comment type="caution">
    <text evidence="2">The sequence shown here is derived from an EMBL/GenBank/DDBJ whole genome shotgun (WGS) entry which is preliminary data.</text>
</comment>
<sequence>MLKPLSTLLVVFVMLFAFAEQSFAYHQPFESHVQSNNSTQTSQSSTSHAVSNVDNEEACCDVPCCELGCVCPANSCMFSLYLPMASCSTNVVLQNNPAVNYIVKPPILITTRLFKPPIFIS</sequence>
<organism evidence="2 4">
    <name type="scientific">Pseudoalteromonas holothuriae</name>
    <dbReference type="NCBI Taxonomy" id="2963714"/>
    <lineage>
        <taxon>Bacteria</taxon>
        <taxon>Pseudomonadati</taxon>
        <taxon>Pseudomonadota</taxon>
        <taxon>Gammaproteobacteria</taxon>
        <taxon>Alteromonadales</taxon>
        <taxon>Pseudoalteromonadaceae</taxon>
        <taxon>Pseudoalteromonas</taxon>
    </lineage>
</organism>
<feature type="signal peptide" evidence="1">
    <location>
        <begin position="1"/>
        <end position="19"/>
    </location>
</feature>
<dbReference type="EMBL" id="CAMAPC010000009">
    <property type="protein sequence ID" value="CAH9060342.1"/>
    <property type="molecule type" value="Genomic_DNA"/>
</dbReference>
<keyword evidence="4" id="KW-1185">Reference proteome</keyword>
<evidence type="ECO:0000313" key="5">
    <source>
        <dbReference type="Proteomes" id="UP001152485"/>
    </source>
</evidence>
<evidence type="ECO:0000313" key="2">
    <source>
        <dbReference type="EMBL" id="CAH9060342.1"/>
    </source>
</evidence>